<dbReference type="AlphaFoldDB" id="A0A163KXL1"/>
<sequence length="70" mass="7845">MTTVSMTTVSMTSVSLTTISLITVSMPAVFIPQAKLERRIRDPLLLLNFDIVCVHDKDFTPSQVDEYLTI</sequence>
<accession>A0A163KXL1</accession>
<reference evidence="2" key="1">
    <citation type="submission" date="2016-04" db="EMBL/GenBank/DDBJ databases">
        <authorList>
            <person name="Evans L.H."/>
            <person name="Alamgir A."/>
            <person name="Owens N."/>
            <person name="Weber N.D."/>
            <person name="Virtaneva K."/>
            <person name="Barbian K."/>
            <person name="Babar A."/>
            <person name="Rosenke K."/>
        </authorList>
    </citation>
    <scope>NUCLEOTIDE SEQUENCE [LARGE SCALE GENOMIC DNA]</scope>
    <source>
        <strain evidence="2">CBS 101.48</strain>
    </source>
</reference>
<evidence type="ECO:0000313" key="3">
    <source>
        <dbReference type="Proteomes" id="UP000078561"/>
    </source>
</evidence>
<proteinExistence type="predicted"/>
<organism evidence="2">
    <name type="scientific">Absidia glauca</name>
    <name type="common">Pin mould</name>
    <dbReference type="NCBI Taxonomy" id="4829"/>
    <lineage>
        <taxon>Eukaryota</taxon>
        <taxon>Fungi</taxon>
        <taxon>Fungi incertae sedis</taxon>
        <taxon>Mucoromycota</taxon>
        <taxon>Mucoromycotina</taxon>
        <taxon>Mucoromycetes</taxon>
        <taxon>Mucorales</taxon>
        <taxon>Cunninghamellaceae</taxon>
        <taxon>Absidia</taxon>
    </lineage>
</organism>
<dbReference type="Proteomes" id="UP000078561">
    <property type="component" value="Unassembled WGS sequence"/>
</dbReference>
<keyword evidence="1" id="KW-0812">Transmembrane</keyword>
<feature type="transmembrane region" description="Helical" evidence="1">
    <location>
        <begin position="12"/>
        <end position="31"/>
    </location>
</feature>
<dbReference type="InParanoid" id="A0A163KXL1"/>
<keyword evidence="3" id="KW-1185">Reference proteome</keyword>
<keyword evidence="1" id="KW-0472">Membrane</keyword>
<gene>
    <name evidence="2" type="primary">ABSGL_07051.1 scaffold 8717</name>
</gene>
<protein>
    <submittedName>
        <fullName evidence="2">Uncharacterized protein</fullName>
    </submittedName>
</protein>
<dbReference type="EMBL" id="LT553527">
    <property type="protein sequence ID" value="SAM01310.1"/>
    <property type="molecule type" value="Genomic_DNA"/>
</dbReference>
<evidence type="ECO:0000256" key="1">
    <source>
        <dbReference type="SAM" id="Phobius"/>
    </source>
</evidence>
<evidence type="ECO:0000313" key="2">
    <source>
        <dbReference type="EMBL" id="SAM01310.1"/>
    </source>
</evidence>
<name>A0A163KXL1_ABSGL</name>
<keyword evidence="1" id="KW-1133">Transmembrane helix</keyword>